<sequence length="466" mass="50823">MTPKCCHFEEGSAVKYVKTDRGLLSFFSQVGSSCMAKLGSLASVVLLLSGASLVAEDWPNWRGPLNNGISSEKNIATTWSADKNVLWKTPLPGPAGSTPVIWGNQIFLTTVTESGDLQVLGLSTKDGAVQWVKTVSNSTLTARGDEGNAASPSPVTDGQHVWAFFGDGTLACLTVDGKEVWKFNVQDRYGKFNIQFGMSSTPLLRNGVLYLQLLHGDGNPKTREARIVAMDALTGTEKWAVDRPSDGSDENEHSYASPVFFGEGDETVLVTHGADYTVGHRLTDGSEVWRMSGLNPSAKYDRTLRFVASPVAAGDLLVIPTAKRGPVMGIKPKPGKDLFKTEAHLWQWERTPDVPSPLILDGLVYLCMHDGNLNVLEAETGKEVYFERTHRQRHRASPVYADGHIYLTARDGKVTVVKTGRKFEVVAENEIPESISSSPVISNGTLYLRTFSNLYAIRASSRSQSK</sequence>
<gene>
    <name evidence="2" type="ORF">Spb1_27540</name>
</gene>
<dbReference type="SUPFAM" id="SSF50998">
    <property type="entry name" value="Quinoprotein alcohol dehydrogenase-like"/>
    <property type="match status" value="1"/>
</dbReference>
<dbReference type="EMBL" id="CP036299">
    <property type="protein sequence ID" value="QDV30819.1"/>
    <property type="molecule type" value="Genomic_DNA"/>
</dbReference>
<dbReference type="InterPro" id="IPR002372">
    <property type="entry name" value="PQQ_rpt_dom"/>
</dbReference>
<organism evidence="2 3">
    <name type="scientific">Planctopirus ephydatiae</name>
    <dbReference type="NCBI Taxonomy" id="2528019"/>
    <lineage>
        <taxon>Bacteria</taxon>
        <taxon>Pseudomonadati</taxon>
        <taxon>Planctomycetota</taxon>
        <taxon>Planctomycetia</taxon>
        <taxon>Planctomycetales</taxon>
        <taxon>Planctomycetaceae</taxon>
        <taxon>Planctopirus</taxon>
    </lineage>
</organism>
<dbReference type="KEGG" id="peh:Spb1_27540"/>
<dbReference type="Gene3D" id="2.40.10.480">
    <property type="match status" value="1"/>
</dbReference>
<dbReference type="PROSITE" id="PS51257">
    <property type="entry name" value="PROKAR_LIPOPROTEIN"/>
    <property type="match status" value="1"/>
</dbReference>
<dbReference type="OrthoDB" id="244732at2"/>
<feature type="domain" description="Pyrrolo-quinoline quinone repeat" evidence="1">
    <location>
        <begin position="77"/>
        <end position="187"/>
    </location>
</feature>
<reference evidence="2 3" key="1">
    <citation type="submission" date="2019-02" db="EMBL/GenBank/DDBJ databases">
        <title>Deep-cultivation of Planctomycetes and their phenomic and genomic characterization uncovers novel biology.</title>
        <authorList>
            <person name="Wiegand S."/>
            <person name="Jogler M."/>
            <person name="Boedeker C."/>
            <person name="Pinto D."/>
            <person name="Vollmers J."/>
            <person name="Rivas-Marin E."/>
            <person name="Kohn T."/>
            <person name="Peeters S.H."/>
            <person name="Heuer A."/>
            <person name="Rast P."/>
            <person name="Oberbeckmann S."/>
            <person name="Bunk B."/>
            <person name="Jeske O."/>
            <person name="Meyerdierks A."/>
            <person name="Storesund J.E."/>
            <person name="Kallscheuer N."/>
            <person name="Luecker S."/>
            <person name="Lage O.M."/>
            <person name="Pohl T."/>
            <person name="Merkel B.J."/>
            <person name="Hornburger P."/>
            <person name="Mueller R.-W."/>
            <person name="Bruemmer F."/>
            <person name="Labrenz M."/>
            <person name="Spormann A.M."/>
            <person name="Op den Camp H."/>
            <person name="Overmann J."/>
            <person name="Amann R."/>
            <person name="Jetten M.S.M."/>
            <person name="Mascher T."/>
            <person name="Medema M.H."/>
            <person name="Devos D.P."/>
            <person name="Kaster A.-K."/>
            <person name="Ovreas L."/>
            <person name="Rohde M."/>
            <person name="Galperin M.Y."/>
            <person name="Jogler C."/>
        </authorList>
    </citation>
    <scope>NUCLEOTIDE SEQUENCE [LARGE SCALE GENOMIC DNA]</scope>
    <source>
        <strain evidence="2 3">Spb1</strain>
    </source>
</reference>
<feature type="domain" description="Pyrrolo-quinoline quinone repeat" evidence="1">
    <location>
        <begin position="283"/>
        <end position="462"/>
    </location>
</feature>
<keyword evidence="3" id="KW-1185">Reference proteome</keyword>
<dbReference type="Pfam" id="PF13360">
    <property type="entry name" value="PQQ_2"/>
    <property type="match status" value="2"/>
</dbReference>
<dbReference type="Gene3D" id="2.130.10.10">
    <property type="entry name" value="YVTN repeat-like/Quinoprotein amine dehydrogenase"/>
    <property type="match status" value="2"/>
</dbReference>
<proteinExistence type="predicted"/>
<dbReference type="AlphaFoldDB" id="A0A518GQK1"/>
<dbReference type="PANTHER" id="PTHR34512">
    <property type="entry name" value="CELL SURFACE PROTEIN"/>
    <property type="match status" value="1"/>
</dbReference>
<protein>
    <submittedName>
        <fullName evidence="2">Outer membrane biogenesis protein BamB</fullName>
    </submittedName>
</protein>
<dbReference type="InterPro" id="IPR011047">
    <property type="entry name" value="Quinoprotein_ADH-like_sf"/>
</dbReference>
<dbReference type="InterPro" id="IPR015943">
    <property type="entry name" value="WD40/YVTN_repeat-like_dom_sf"/>
</dbReference>
<evidence type="ECO:0000313" key="3">
    <source>
        <dbReference type="Proteomes" id="UP000315349"/>
    </source>
</evidence>
<evidence type="ECO:0000259" key="1">
    <source>
        <dbReference type="Pfam" id="PF13360"/>
    </source>
</evidence>
<accession>A0A518GQK1</accession>
<evidence type="ECO:0000313" key="2">
    <source>
        <dbReference type="EMBL" id="QDV30819.1"/>
    </source>
</evidence>
<dbReference type="PANTHER" id="PTHR34512:SF30">
    <property type="entry name" value="OUTER MEMBRANE PROTEIN ASSEMBLY FACTOR BAMB"/>
    <property type="match status" value="1"/>
</dbReference>
<dbReference type="Proteomes" id="UP000315349">
    <property type="component" value="Chromosome"/>
</dbReference>
<name>A0A518GQK1_9PLAN</name>